<gene>
    <name evidence="3" type="ORF">BO87DRAFT_420386</name>
</gene>
<dbReference type="OrthoDB" id="5370773at2759"/>
<dbReference type="EMBL" id="KZ821512">
    <property type="protein sequence ID" value="PYH28450.1"/>
    <property type="molecule type" value="Genomic_DNA"/>
</dbReference>
<evidence type="ECO:0000313" key="3">
    <source>
        <dbReference type="EMBL" id="PYH28450.1"/>
    </source>
</evidence>
<accession>A0A318Y6S7</accession>
<feature type="region of interest" description="Disordered" evidence="1">
    <location>
        <begin position="165"/>
        <end position="187"/>
    </location>
</feature>
<dbReference type="InterPro" id="IPR011051">
    <property type="entry name" value="RmlC_Cupin_sf"/>
</dbReference>
<dbReference type="InterPro" id="IPR052538">
    <property type="entry name" value="Flavonoid_dioxygenase-like"/>
</dbReference>
<feature type="signal peptide" evidence="2">
    <location>
        <begin position="1"/>
        <end position="15"/>
    </location>
</feature>
<dbReference type="GeneID" id="37129456"/>
<dbReference type="Proteomes" id="UP000247647">
    <property type="component" value="Unassembled WGS sequence"/>
</dbReference>
<protein>
    <submittedName>
        <fullName evidence="3">Quercetin 2,3-dioxygenase</fullName>
    </submittedName>
</protein>
<proteinExistence type="predicted"/>
<feature type="chain" id="PRO_5016341437" evidence="2">
    <location>
        <begin position="16"/>
        <end position="428"/>
    </location>
</feature>
<organism evidence="3 4">
    <name type="scientific">Aspergillus neoniger (strain CBS 115656)</name>
    <dbReference type="NCBI Taxonomy" id="1448310"/>
    <lineage>
        <taxon>Eukaryota</taxon>
        <taxon>Fungi</taxon>
        <taxon>Dikarya</taxon>
        <taxon>Ascomycota</taxon>
        <taxon>Pezizomycotina</taxon>
        <taxon>Eurotiomycetes</taxon>
        <taxon>Eurotiomycetidae</taxon>
        <taxon>Eurotiales</taxon>
        <taxon>Aspergillaceae</taxon>
        <taxon>Aspergillus</taxon>
        <taxon>Aspergillus subgen. Circumdati</taxon>
    </lineage>
</organism>
<dbReference type="AlphaFoldDB" id="A0A318Y6S7"/>
<dbReference type="Gene3D" id="2.60.120.10">
    <property type="entry name" value="Jelly Rolls"/>
    <property type="match status" value="2"/>
</dbReference>
<keyword evidence="4" id="KW-1185">Reference proteome</keyword>
<dbReference type="RefSeq" id="XP_025473928.1">
    <property type="nucleotide sequence ID" value="XM_025627000.1"/>
</dbReference>
<dbReference type="CDD" id="cd02215">
    <property type="entry name" value="cupin_QDO_N_C"/>
    <property type="match status" value="1"/>
</dbReference>
<dbReference type="GO" id="GO:0051213">
    <property type="term" value="F:dioxygenase activity"/>
    <property type="evidence" value="ECO:0007669"/>
    <property type="project" value="UniProtKB-KW"/>
</dbReference>
<name>A0A318Y6S7_ASPNB</name>
<dbReference type="InterPro" id="IPR014710">
    <property type="entry name" value="RmlC-like_jellyroll"/>
</dbReference>
<evidence type="ECO:0000256" key="2">
    <source>
        <dbReference type="SAM" id="SignalP"/>
    </source>
</evidence>
<evidence type="ECO:0000313" key="4">
    <source>
        <dbReference type="Proteomes" id="UP000247647"/>
    </source>
</evidence>
<reference evidence="3" key="1">
    <citation type="submission" date="2016-12" db="EMBL/GenBank/DDBJ databases">
        <title>The genomes of Aspergillus section Nigri reveals drivers in fungal speciation.</title>
        <authorList>
            <consortium name="DOE Joint Genome Institute"/>
            <person name="Vesth T.C."/>
            <person name="Nybo J."/>
            <person name="Theobald S."/>
            <person name="Brandl J."/>
            <person name="Frisvad J.C."/>
            <person name="Nielsen K.F."/>
            <person name="Lyhne E.K."/>
            <person name="Kogle M.E."/>
            <person name="Kuo A."/>
            <person name="Riley R."/>
            <person name="Clum A."/>
            <person name="Nolan M."/>
            <person name="Lipzen A."/>
            <person name="Salamov A."/>
            <person name="Henrissat B."/>
            <person name="Wiebenga A."/>
            <person name="De Vries R.P."/>
            <person name="Grigoriev I.V."/>
            <person name="Mortensen U.H."/>
            <person name="Andersen M.R."/>
            <person name="Baker S.E."/>
        </authorList>
    </citation>
    <scope>NUCLEOTIDE SEQUENCE [LARGE SCALE GENOMIC DNA]</scope>
    <source>
        <strain evidence="3">CBS 115656</strain>
    </source>
</reference>
<dbReference type="SUPFAM" id="SSF51182">
    <property type="entry name" value="RmlC-like cupins"/>
    <property type="match status" value="1"/>
</dbReference>
<sequence length="428" mass="46632">MRSLVLSSLLALTSALSVEDLYVSEAPSSPRPYILPHYENSHAVTIGSQLYRFTVTGPSSDYAFTLMSTNAPSSGSLGVLPHIHRTHYENFFNFKGRFQLWAQKGDGEQGGRLLTQGDYGSVPRNTTHTFQILDPDTEMVGVIVPGGFEDLFYALGTNYTSGTETPYVPGSSNSSSSSATGPDSSTISGLQQYDVYAQLDFTPRRDFVNGSAPSDSGWHTESDTLGAAGQPYFIANNYGPKYLNSQYGAYQIVQPLVTATQAQDTNYTLSTIIMSRQPSNATAPTWTAGPAALEVLEGSVQVQIGEYETARVEMGDVVFVPKGVTYKYWNEGAQAKVFRFSSVTGGEGRCFPWSLVLCNIIAILSFYYYHHDNTVFYGTTRVEFNVIARQASPFPSRPPDYQALPPVSFDLLLIAKPGSRPGHGPPGQ</sequence>
<dbReference type="PANTHER" id="PTHR43346">
    <property type="entry name" value="LIGAND BINDING DOMAIN PROTEIN, PUTATIVE (AFU_ORTHOLOGUE AFUA_6G14370)-RELATED"/>
    <property type="match status" value="1"/>
</dbReference>
<evidence type="ECO:0000256" key="1">
    <source>
        <dbReference type="SAM" id="MobiDB-lite"/>
    </source>
</evidence>
<feature type="compositionally biased region" description="Low complexity" evidence="1">
    <location>
        <begin position="171"/>
        <end position="187"/>
    </location>
</feature>
<keyword evidence="2" id="KW-0732">Signal</keyword>
<dbReference type="PANTHER" id="PTHR43346:SF1">
    <property type="entry name" value="QUERCETIN 2,3-DIOXYGENASE-RELATED"/>
    <property type="match status" value="1"/>
</dbReference>